<feature type="transmembrane region" description="Helical" evidence="1">
    <location>
        <begin position="155"/>
        <end position="174"/>
    </location>
</feature>
<keyword evidence="1" id="KW-0472">Membrane</keyword>
<gene>
    <name evidence="2" type="ORF">ACFFJP_00660</name>
</gene>
<proteinExistence type="predicted"/>
<name>A0ABV6B8T3_9GAMM</name>
<dbReference type="Proteomes" id="UP001589813">
    <property type="component" value="Unassembled WGS sequence"/>
</dbReference>
<feature type="transmembrane region" description="Helical" evidence="1">
    <location>
        <begin position="72"/>
        <end position="88"/>
    </location>
</feature>
<dbReference type="EMBL" id="JBHLXP010000001">
    <property type="protein sequence ID" value="MFC0046794.1"/>
    <property type="molecule type" value="Genomic_DNA"/>
</dbReference>
<feature type="transmembrane region" description="Helical" evidence="1">
    <location>
        <begin position="124"/>
        <end position="143"/>
    </location>
</feature>
<evidence type="ECO:0000313" key="2">
    <source>
        <dbReference type="EMBL" id="MFC0046794.1"/>
    </source>
</evidence>
<evidence type="ECO:0000256" key="1">
    <source>
        <dbReference type="SAM" id="Phobius"/>
    </source>
</evidence>
<keyword evidence="3" id="KW-1185">Reference proteome</keyword>
<comment type="caution">
    <text evidence="2">The sequence shown here is derived from an EMBL/GenBank/DDBJ whole genome shotgun (WGS) entry which is preliminary data.</text>
</comment>
<protein>
    <submittedName>
        <fullName evidence="2">Uncharacterized protein</fullName>
    </submittedName>
</protein>
<reference evidence="2 3" key="1">
    <citation type="submission" date="2024-09" db="EMBL/GenBank/DDBJ databases">
        <authorList>
            <person name="Sun Q."/>
            <person name="Mori K."/>
        </authorList>
    </citation>
    <scope>NUCLEOTIDE SEQUENCE [LARGE SCALE GENOMIC DNA]</scope>
    <source>
        <strain evidence="2 3">KCTC 23315</strain>
    </source>
</reference>
<feature type="transmembrane region" description="Helical" evidence="1">
    <location>
        <begin position="48"/>
        <end position="66"/>
    </location>
</feature>
<organism evidence="2 3">
    <name type="scientific">Rheinheimera tilapiae</name>
    <dbReference type="NCBI Taxonomy" id="875043"/>
    <lineage>
        <taxon>Bacteria</taxon>
        <taxon>Pseudomonadati</taxon>
        <taxon>Pseudomonadota</taxon>
        <taxon>Gammaproteobacteria</taxon>
        <taxon>Chromatiales</taxon>
        <taxon>Chromatiaceae</taxon>
        <taxon>Rheinheimera</taxon>
    </lineage>
</organism>
<evidence type="ECO:0000313" key="3">
    <source>
        <dbReference type="Proteomes" id="UP001589813"/>
    </source>
</evidence>
<accession>A0ABV6B8T3</accession>
<sequence>MNDENLQSLWQSQPISNTQSLSHAFEQNIQQDIRSFRHKIASRNQQESICAVIVMLIFGYYCWALPEFLMRVGSGLIVLGSAVILYQLQYRAALQELPAEQLGLPMISYYRAELVRQRNMLQSIWLYQFGPVLPGISVFFWGMAQPNPADFPWQITSVVIVPFLVVFAMNLNAARKIQVEINKLDQEIE</sequence>
<keyword evidence="1" id="KW-1133">Transmembrane helix</keyword>
<dbReference type="RefSeq" id="WP_377239378.1">
    <property type="nucleotide sequence ID" value="NZ_JBHLXP010000001.1"/>
</dbReference>
<keyword evidence="1" id="KW-0812">Transmembrane</keyword>